<proteinExistence type="predicted"/>
<keyword evidence="5" id="KW-1185">Reference proteome</keyword>
<evidence type="ECO:0000313" key="4">
    <source>
        <dbReference type="EMBL" id="OQV17604.1"/>
    </source>
</evidence>
<accession>A0A1W0WQX8</accession>
<protein>
    <recommendedName>
        <fullName evidence="3">Sushi domain-containing protein</fullName>
    </recommendedName>
</protein>
<dbReference type="AlphaFoldDB" id="A0A1W0WQX8"/>
<dbReference type="SMART" id="SM00032">
    <property type="entry name" value="CCP"/>
    <property type="match status" value="1"/>
</dbReference>
<evidence type="ECO:0000313" key="5">
    <source>
        <dbReference type="Proteomes" id="UP000192578"/>
    </source>
</evidence>
<dbReference type="CDD" id="cd00033">
    <property type="entry name" value="CCP"/>
    <property type="match status" value="1"/>
</dbReference>
<dbReference type="SUPFAM" id="SSF57535">
    <property type="entry name" value="Complement control module/SCR domain"/>
    <property type="match status" value="1"/>
</dbReference>
<name>A0A1W0WQX8_HYPEX</name>
<evidence type="ECO:0000259" key="3">
    <source>
        <dbReference type="PROSITE" id="PS50923"/>
    </source>
</evidence>
<reference evidence="5" key="1">
    <citation type="submission" date="2017-01" db="EMBL/GenBank/DDBJ databases">
        <title>Comparative genomics of anhydrobiosis in the tardigrade Hypsibius dujardini.</title>
        <authorList>
            <person name="Yoshida Y."/>
            <person name="Koutsovoulos G."/>
            <person name="Laetsch D."/>
            <person name="Stevens L."/>
            <person name="Kumar S."/>
            <person name="Horikawa D."/>
            <person name="Ishino K."/>
            <person name="Komine S."/>
            <person name="Tomita M."/>
            <person name="Blaxter M."/>
            <person name="Arakawa K."/>
        </authorList>
    </citation>
    <scope>NUCLEOTIDE SEQUENCE [LARGE SCALE GENOMIC DNA]</scope>
    <source>
        <strain evidence="5">Z151</strain>
    </source>
</reference>
<dbReference type="InterPro" id="IPR000436">
    <property type="entry name" value="Sushi_SCR_CCP_dom"/>
</dbReference>
<keyword evidence="2" id="KW-0768">Sushi</keyword>
<dbReference type="Gene3D" id="2.10.70.10">
    <property type="entry name" value="Complement Module, domain 1"/>
    <property type="match status" value="1"/>
</dbReference>
<dbReference type="Pfam" id="PF00084">
    <property type="entry name" value="Sushi"/>
    <property type="match status" value="1"/>
</dbReference>
<sequence>MRYYDEQKWREMSRLIPNLYRLFSAIKYGFPVISSSDVIVVNGTSHEGDVVHFGCAEGSFHSAGSLESTCTDNGTWTGKPVVCTRLYTNPVTTSTTVAQGTREVPTTTGATSMKRGSMCYSCGTARRPKCGDLGSDELKQCEPDQEECYYIVGERNRSGNKGSIVLAGCGVAPAVRLTNTTFAIGETAFNPRDAGTKLCRAFSGSTNELFPGGDGNIGGVITLSGYSCTCTAEAGCGVGNTFYHFMTLEQFHRQCLNSSMSLQDLLDYLTDNIPGTFPNITKSITKDLLVSVADPWNVRSPAKRSAIPTTQYGLPKSFNPARKCFAATNNAMRLAVGSLCVQRFVDPRTLKAVRASPWPCADRSYPNK</sequence>
<evidence type="ECO:0000256" key="2">
    <source>
        <dbReference type="PROSITE-ProRule" id="PRU00302"/>
    </source>
</evidence>
<evidence type="ECO:0000256" key="1">
    <source>
        <dbReference type="ARBA" id="ARBA00023157"/>
    </source>
</evidence>
<dbReference type="InterPro" id="IPR035976">
    <property type="entry name" value="Sushi/SCR/CCP_sf"/>
</dbReference>
<keyword evidence="1" id="KW-1015">Disulfide bond</keyword>
<dbReference type="PROSITE" id="PS50923">
    <property type="entry name" value="SUSHI"/>
    <property type="match status" value="1"/>
</dbReference>
<dbReference type="EMBL" id="MTYJ01000059">
    <property type="protein sequence ID" value="OQV17604.1"/>
    <property type="molecule type" value="Genomic_DNA"/>
</dbReference>
<comment type="caution">
    <text evidence="4">The sequence shown here is derived from an EMBL/GenBank/DDBJ whole genome shotgun (WGS) entry which is preliminary data.</text>
</comment>
<comment type="caution">
    <text evidence="2">Lacks conserved residue(s) required for the propagation of feature annotation.</text>
</comment>
<organism evidence="4 5">
    <name type="scientific">Hypsibius exemplaris</name>
    <name type="common">Freshwater tardigrade</name>
    <dbReference type="NCBI Taxonomy" id="2072580"/>
    <lineage>
        <taxon>Eukaryota</taxon>
        <taxon>Metazoa</taxon>
        <taxon>Ecdysozoa</taxon>
        <taxon>Tardigrada</taxon>
        <taxon>Eutardigrada</taxon>
        <taxon>Parachela</taxon>
        <taxon>Hypsibioidea</taxon>
        <taxon>Hypsibiidae</taxon>
        <taxon>Hypsibius</taxon>
    </lineage>
</organism>
<gene>
    <name evidence="4" type="ORF">BV898_08373</name>
</gene>
<feature type="domain" description="Sushi" evidence="3">
    <location>
        <begin position="26"/>
        <end position="85"/>
    </location>
</feature>
<dbReference type="Proteomes" id="UP000192578">
    <property type="component" value="Unassembled WGS sequence"/>
</dbReference>